<sequence length="473" mass="47788">MYRLLVALLAAVDALVAAAVGITVILAPLTLLWVFGIGDPDWGSLWPAAASVWQLGHAVPLAITLPDTYLAATGIPTDAASFTISLAPLAFGVFTAIFAARSGRRAARAGASVTGVVVGALVFAALAAGIALTSTTSIISVGLWPAIGFPALFYLVPSLLGALVAGWTDYDAGIIDRARERVEAFPGIWSLVPGLAARGTAIVVMGLIGLGATALVVAVIVRGSEMLSLYQAGNFDAIGAVIFALAQLAYLPTLVIWALAFVAGPGFAVGTGTAVSPAGTQLGAVPGIPVLGLLPETSSSWLLLLALLPVAVGAFAGWAVRSRVVAATPNATSEPVGPMLALTAAITVLSASVIALGATLASGALGPGRLVEVGPAPGAIAVAVGVEVALGCGILLLSPRPRSRVRSIPDADDAQWPERPAEVAPFWRDNVPFDGATFTPDSARAESVAESDQDAADSPPRDADETKPLSPLD</sequence>
<dbReference type="Proteomes" id="UP000529310">
    <property type="component" value="Unassembled WGS sequence"/>
</dbReference>
<evidence type="ECO:0000256" key="2">
    <source>
        <dbReference type="SAM" id="Phobius"/>
    </source>
</evidence>
<feature type="transmembrane region" description="Helical" evidence="2">
    <location>
        <begin position="188"/>
        <end position="221"/>
    </location>
</feature>
<gene>
    <name evidence="3" type="ORF">FHX49_001211</name>
</gene>
<protein>
    <submittedName>
        <fullName evidence="3">Uncharacterized protein</fullName>
    </submittedName>
</protein>
<comment type="caution">
    <text evidence="3">The sequence shown here is derived from an EMBL/GenBank/DDBJ whole genome shotgun (WGS) entry which is preliminary data.</text>
</comment>
<feature type="transmembrane region" description="Helical" evidence="2">
    <location>
        <begin position="300"/>
        <end position="320"/>
    </location>
</feature>
<feature type="transmembrane region" description="Helical" evidence="2">
    <location>
        <begin position="241"/>
        <end position="262"/>
    </location>
</feature>
<keyword evidence="2" id="KW-0812">Transmembrane</keyword>
<feature type="region of interest" description="Disordered" evidence="1">
    <location>
        <begin position="422"/>
        <end position="473"/>
    </location>
</feature>
<evidence type="ECO:0000313" key="3">
    <source>
        <dbReference type="EMBL" id="MBB2975645.1"/>
    </source>
</evidence>
<feature type="transmembrane region" description="Helical" evidence="2">
    <location>
        <begin position="376"/>
        <end position="397"/>
    </location>
</feature>
<proteinExistence type="predicted"/>
<feature type="transmembrane region" description="Helical" evidence="2">
    <location>
        <begin position="340"/>
        <end position="364"/>
    </location>
</feature>
<feature type="transmembrane region" description="Helical" evidence="2">
    <location>
        <begin position="274"/>
        <end position="294"/>
    </location>
</feature>
<keyword evidence="4" id="KW-1185">Reference proteome</keyword>
<evidence type="ECO:0000313" key="4">
    <source>
        <dbReference type="Proteomes" id="UP000529310"/>
    </source>
</evidence>
<reference evidence="3 4" key="1">
    <citation type="submission" date="2020-08" db="EMBL/GenBank/DDBJ databases">
        <title>Sequencing the genomes of 1000 actinobacteria strains.</title>
        <authorList>
            <person name="Klenk H.-P."/>
        </authorList>
    </citation>
    <scope>NUCLEOTIDE SEQUENCE [LARGE SCALE GENOMIC DNA]</scope>
    <source>
        <strain evidence="3 4">DSM 27099</strain>
    </source>
</reference>
<accession>A0A7W4V2K5</accession>
<feature type="transmembrane region" description="Helical" evidence="2">
    <location>
        <begin position="144"/>
        <end position="167"/>
    </location>
</feature>
<name>A0A7W4V2K5_9MICO</name>
<dbReference type="InterPro" id="IPR045931">
    <property type="entry name" value="DUF6350"/>
</dbReference>
<keyword evidence="2" id="KW-0472">Membrane</keyword>
<dbReference type="AlphaFoldDB" id="A0A7W4V2K5"/>
<feature type="transmembrane region" description="Helical" evidence="2">
    <location>
        <begin position="79"/>
        <end position="99"/>
    </location>
</feature>
<keyword evidence="2" id="KW-1133">Transmembrane helix</keyword>
<dbReference type="RefSeq" id="WP_183408421.1">
    <property type="nucleotide sequence ID" value="NZ_CP049255.1"/>
</dbReference>
<feature type="transmembrane region" description="Helical" evidence="2">
    <location>
        <begin position="111"/>
        <end position="132"/>
    </location>
</feature>
<dbReference type="Pfam" id="PF19877">
    <property type="entry name" value="DUF6350"/>
    <property type="match status" value="1"/>
</dbReference>
<evidence type="ECO:0000256" key="1">
    <source>
        <dbReference type="SAM" id="MobiDB-lite"/>
    </source>
</evidence>
<dbReference type="EMBL" id="JACHWQ010000002">
    <property type="protein sequence ID" value="MBB2975645.1"/>
    <property type="molecule type" value="Genomic_DNA"/>
</dbReference>
<organism evidence="3 4">
    <name type="scientific">Microbacterium endophyticum</name>
    <dbReference type="NCBI Taxonomy" id="1526412"/>
    <lineage>
        <taxon>Bacteria</taxon>
        <taxon>Bacillati</taxon>
        <taxon>Actinomycetota</taxon>
        <taxon>Actinomycetes</taxon>
        <taxon>Micrococcales</taxon>
        <taxon>Microbacteriaceae</taxon>
        <taxon>Microbacterium</taxon>
    </lineage>
</organism>